<reference evidence="3" key="1">
    <citation type="submission" date="2014-03" db="EMBL/GenBank/DDBJ databases">
        <authorList>
            <person name="Aksoy S."/>
            <person name="Warren W."/>
            <person name="Wilson R.K."/>
        </authorList>
    </citation>
    <scope>NUCLEOTIDE SEQUENCE [LARGE SCALE GENOMIC DNA]</scope>
    <source>
        <strain evidence="3">IAEA</strain>
    </source>
</reference>
<dbReference type="AlphaFoldDB" id="A0A1B0A2W1"/>
<organism evidence="2 3">
    <name type="scientific">Glossina pallidipes</name>
    <name type="common">Tsetse fly</name>
    <dbReference type="NCBI Taxonomy" id="7398"/>
    <lineage>
        <taxon>Eukaryota</taxon>
        <taxon>Metazoa</taxon>
        <taxon>Ecdysozoa</taxon>
        <taxon>Arthropoda</taxon>
        <taxon>Hexapoda</taxon>
        <taxon>Insecta</taxon>
        <taxon>Pterygota</taxon>
        <taxon>Neoptera</taxon>
        <taxon>Endopterygota</taxon>
        <taxon>Diptera</taxon>
        <taxon>Brachycera</taxon>
        <taxon>Muscomorpha</taxon>
        <taxon>Hippoboscoidea</taxon>
        <taxon>Glossinidae</taxon>
        <taxon>Glossina</taxon>
    </lineage>
</organism>
<accession>A0A1B0A2W1</accession>
<dbReference type="EnsemblMetazoa" id="GPAI032811-RA">
    <property type="protein sequence ID" value="GPAI032811-PA"/>
    <property type="gene ID" value="GPAI032811"/>
</dbReference>
<dbReference type="VEuPathDB" id="VectorBase:GPAI032811"/>
<dbReference type="Proteomes" id="UP000092445">
    <property type="component" value="Unassembled WGS sequence"/>
</dbReference>
<reference evidence="2" key="2">
    <citation type="submission" date="2020-05" db="UniProtKB">
        <authorList>
            <consortium name="EnsemblMetazoa"/>
        </authorList>
    </citation>
    <scope>IDENTIFICATION</scope>
    <source>
        <strain evidence="2">IAEA</strain>
    </source>
</reference>
<name>A0A1B0A2W1_GLOPL</name>
<feature type="compositionally biased region" description="Basic residues" evidence="1">
    <location>
        <begin position="1"/>
        <end position="14"/>
    </location>
</feature>
<keyword evidence="3" id="KW-1185">Reference proteome</keyword>
<sequence length="175" mass="19888">MPHRHCKGKKKTKDKKQDKTHIPYLESDNGSQFASAEFKELAAKRKLTRKTSSPYRSIAAIHIARNILNKSSHDASALHLLHILDNMKTTRSARLVYVIVIDCRNEVLSLLMISLRSIIEDCFALRKKVLLTGVNILQKPQRKSKKASKDEDKDLCAFGISNIYMLSSMALGEYF</sequence>
<evidence type="ECO:0000313" key="3">
    <source>
        <dbReference type="Proteomes" id="UP000092445"/>
    </source>
</evidence>
<dbReference type="Gene3D" id="3.30.420.10">
    <property type="entry name" value="Ribonuclease H-like superfamily/Ribonuclease H"/>
    <property type="match status" value="1"/>
</dbReference>
<protein>
    <submittedName>
        <fullName evidence="2">Uncharacterized protein</fullName>
    </submittedName>
</protein>
<evidence type="ECO:0000256" key="1">
    <source>
        <dbReference type="SAM" id="MobiDB-lite"/>
    </source>
</evidence>
<dbReference type="GO" id="GO:0003676">
    <property type="term" value="F:nucleic acid binding"/>
    <property type="evidence" value="ECO:0007669"/>
    <property type="project" value="InterPro"/>
</dbReference>
<dbReference type="InterPro" id="IPR036397">
    <property type="entry name" value="RNaseH_sf"/>
</dbReference>
<proteinExistence type="predicted"/>
<dbReference type="InterPro" id="IPR012337">
    <property type="entry name" value="RNaseH-like_sf"/>
</dbReference>
<dbReference type="SUPFAM" id="SSF53098">
    <property type="entry name" value="Ribonuclease H-like"/>
    <property type="match status" value="1"/>
</dbReference>
<evidence type="ECO:0000313" key="2">
    <source>
        <dbReference type="EnsemblMetazoa" id="GPAI032811-PA"/>
    </source>
</evidence>
<feature type="region of interest" description="Disordered" evidence="1">
    <location>
        <begin position="1"/>
        <end position="22"/>
    </location>
</feature>